<feature type="compositionally biased region" description="Low complexity" evidence="1">
    <location>
        <begin position="88"/>
        <end position="98"/>
    </location>
</feature>
<protein>
    <submittedName>
        <fullName evidence="2">Uncharacterized protein</fullName>
    </submittedName>
</protein>
<feature type="non-terminal residue" evidence="2">
    <location>
        <position position="1"/>
    </location>
</feature>
<sequence>TLRQLHDQLDVAVLHAYGWSDLQPQCQFILDYPDDPETETSPERASRKKKPWRYRWPDEIRDEILARLLQLNHQRHNAPAPATPKPASPLAAPSPSVPRTRKPKTTATTPNLFPEDPHPNANTSKIVPSEKGTQPT</sequence>
<feature type="region of interest" description="Disordered" evidence="1">
    <location>
        <begin position="71"/>
        <end position="136"/>
    </location>
</feature>
<feature type="compositionally biased region" description="Polar residues" evidence="1">
    <location>
        <begin position="120"/>
        <end position="136"/>
    </location>
</feature>
<reference evidence="2" key="2">
    <citation type="journal article" date="2014" name="ISME J.">
        <title>Microbial stratification in low pH oxic and suboxic macroscopic growths along an acid mine drainage.</title>
        <authorList>
            <person name="Mendez-Garcia C."/>
            <person name="Mesa V."/>
            <person name="Sprenger R.R."/>
            <person name="Richter M."/>
            <person name="Diez M.S."/>
            <person name="Solano J."/>
            <person name="Bargiela R."/>
            <person name="Golyshina O.V."/>
            <person name="Manteca A."/>
            <person name="Ramos J.L."/>
            <person name="Gallego J.R."/>
            <person name="Llorente I."/>
            <person name="Martins Dos Santos V.A."/>
            <person name="Jensen O.N."/>
            <person name="Pelaez A.I."/>
            <person name="Sanchez J."/>
            <person name="Ferrer M."/>
        </authorList>
    </citation>
    <scope>NUCLEOTIDE SEQUENCE</scope>
</reference>
<dbReference type="AlphaFoldDB" id="T1CGN4"/>
<dbReference type="EMBL" id="AUZX01000224">
    <property type="protein sequence ID" value="EQD80998.1"/>
    <property type="molecule type" value="Genomic_DNA"/>
</dbReference>
<evidence type="ECO:0000313" key="2">
    <source>
        <dbReference type="EMBL" id="EQD80998.1"/>
    </source>
</evidence>
<organism evidence="2">
    <name type="scientific">mine drainage metagenome</name>
    <dbReference type="NCBI Taxonomy" id="410659"/>
    <lineage>
        <taxon>unclassified sequences</taxon>
        <taxon>metagenomes</taxon>
        <taxon>ecological metagenomes</taxon>
    </lineage>
</organism>
<proteinExistence type="predicted"/>
<evidence type="ECO:0000256" key="1">
    <source>
        <dbReference type="SAM" id="MobiDB-lite"/>
    </source>
</evidence>
<feature type="region of interest" description="Disordered" evidence="1">
    <location>
        <begin position="31"/>
        <end position="52"/>
    </location>
</feature>
<name>T1CGN4_9ZZZZ</name>
<accession>T1CGN4</accession>
<gene>
    <name evidence="2" type="ORF">B1A_00294</name>
</gene>
<comment type="caution">
    <text evidence="2">The sequence shown here is derived from an EMBL/GenBank/DDBJ whole genome shotgun (WGS) entry which is preliminary data.</text>
</comment>
<reference evidence="2" key="1">
    <citation type="submission" date="2013-08" db="EMBL/GenBank/DDBJ databases">
        <authorList>
            <person name="Mendez C."/>
            <person name="Richter M."/>
            <person name="Ferrer M."/>
            <person name="Sanchez J."/>
        </authorList>
    </citation>
    <scope>NUCLEOTIDE SEQUENCE</scope>
</reference>